<protein>
    <submittedName>
        <fullName evidence="2">Bestrophin homolog</fullName>
    </submittedName>
</protein>
<accession>A0AC34F1H7</accession>
<evidence type="ECO:0000313" key="2">
    <source>
        <dbReference type="WBParaSite" id="ES5_v2.g10976.t1"/>
    </source>
</evidence>
<organism evidence="1 2">
    <name type="scientific">Panagrolaimus sp. ES5</name>
    <dbReference type="NCBI Taxonomy" id="591445"/>
    <lineage>
        <taxon>Eukaryota</taxon>
        <taxon>Metazoa</taxon>
        <taxon>Ecdysozoa</taxon>
        <taxon>Nematoda</taxon>
        <taxon>Chromadorea</taxon>
        <taxon>Rhabditida</taxon>
        <taxon>Tylenchina</taxon>
        <taxon>Panagrolaimomorpha</taxon>
        <taxon>Panagrolaimoidea</taxon>
        <taxon>Panagrolaimidae</taxon>
        <taxon>Panagrolaimus</taxon>
    </lineage>
</organism>
<name>A0AC34F1H7_9BILA</name>
<proteinExistence type="predicted"/>
<reference evidence="2" key="1">
    <citation type="submission" date="2022-11" db="UniProtKB">
        <authorList>
            <consortium name="WormBaseParasite"/>
        </authorList>
    </citation>
    <scope>IDENTIFICATION</scope>
</reference>
<dbReference type="Proteomes" id="UP000887579">
    <property type="component" value="Unplaced"/>
</dbReference>
<evidence type="ECO:0000313" key="1">
    <source>
        <dbReference type="Proteomes" id="UP000887579"/>
    </source>
</evidence>
<dbReference type="WBParaSite" id="ES5_v2.g10976.t1">
    <property type="protein sequence ID" value="ES5_v2.g10976.t1"/>
    <property type="gene ID" value="ES5_v2.g10976"/>
</dbReference>
<sequence length="346" mass="40490">MPDSVAHVFEHVAKYLNSGLDTYIPLTFMLGFFVSFVVGRWGHILDGLGWIDNSAIAFSTFIRGHDDSTRALRRTLVRYMVLNQTLVLRDISMQVRKRFPALETLEAAGFCTHEELLILEKTHDQYSRYWIPIQWCYEHLYEARQYGKIGSDFLLEKITFEIQEFRHGLAKLLKYDWVPVPLVYPQVILLSVRLYFLICLISRQFLKDSEHQLWVPFATMIQFIVYMGWLKVAEALLNPLGEDDDDLEHRQMKIVDITDHNLKHSQQRKLSKETDPDKTLSQIRRRSRAASGNLESVIVAATNNNTPRNRSEGRIHERFDRVSPRNFDPNYSPKLGDDFSRGHERF</sequence>